<dbReference type="RefSeq" id="XP_002776196.1">
    <property type="nucleotide sequence ID" value="XM_002776150.1"/>
</dbReference>
<name>C5L5I7_PERM5</name>
<keyword evidence="2" id="KW-1185">Reference proteome</keyword>
<evidence type="ECO:0000313" key="2">
    <source>
        <dbReference type="Proteomes" id="UP000007800"/>
    </source>
</evidence>
<dbReference type="Proteomes" id="UP000007800">
    <property type="component" value="Unassembled WGS sequence"/>
</dbReference>
<accession>C5L5I7</accession>
<sequence length="106" mass="11999">MKITHFRELINGQLTSEPTLHSDTLATTVTFYDTRVANKFRRVLRSVQGVGRTTEKTPAEATTVRWGSEYSAASIFRLLITQKAVSTVAQTKRLPLYHKTLYGCHQ</sequence>
<gene>
    <name evidence="1" type="ORF">Pmar_PMAR012830</name>
</gene>
<dbReference type="GeneID" id="9064125"/>
<dbReference type="AlphaFoldDB" id="C5L5I7"/>
<reference evidence="1 2" key="1">
    <citation type="submission" date="2008-07" db="EMBL/GenBank/DDBJ databases">
        <authorList>
            <person name="El-Sayed N."/>
            <person name="Caler E."/>
            <person name="Inman J."/>
            <person name="Amedeo P."/>
            <person name="Hass B."/>
            <person name="Wortman J."/>
        </authorList>
    </citation>
    <scope>NUCLEOTIDE SEQUENCE [LARGE SCALE GENOMIC DNA]</scope>
    <source>
        <strain evidence="2">ATCC 50983 / TXsc</strain>
    </source>
</reference>
<proteinExistence type="predicted"/>
<protein>
    <submittedName>
        <fullName evidence="1">Uncharacterized protein</fullName>
    </submittedName>
</protein>
<dbReference type="InParanoid" id="C5L5I7"/>
<dbReference type="EMBL" id="GG679369">
    <property type="protein sequence ID" value="EER08012.1"/>
    <property type="molecule type" value="Genomic_DNA"/>
</dbReference>
<organism evidence="2">
    <name type="scientific">Perkinsus marinus (strain ATCC 50983 / TXsc)</name>
    <dbReference type="NCBI Taxonomy" id="423536"/>
    <lineage>
        <taxon>Eukaryota</taxon>
        <taxon>Sar</taxon>
        <taxon>Alveolata</taxon>
        <taxon>Perkinsozoa</taxon>
        <taxon>Perkinsea</taxon>
        <taxon>Perkinsida</taxon>
        <taxon>Perkinsidae</taxon>
        <taxon>Perkinsus</taxon>
    </lineage>
</organism>
<evidence type="ECO:0000313" key="1">
    <source>
        <dbReference type="EMBL" id="EER08012.1"/>
    </source>
</evidence>